<reference evidence="1" key="1">
    <citation type="submission" date="2019-08" db="EMBL/GenBank/DDBJ databases">
        <authorList>
            <person name="Kucharzyk K."/>
            <person name="Murdoch R.W."/>
            <person name="Higgins S."/>
            <person name="Loffler F."/>
        </authorList>
    </citation>
    <scope>NUCLEOTIDE SEQUENCE</scope>
</reference>
<keyword evidence="1" id="KW-0418">Kinase</keyword>
<dbReference type="EMBL" id="VSSQ01143365">
    <property type="protein sequence ID" value="MPN63646.1"/>
    <property type="molecule type" value="Genomic_DNA"/>
</dbReference>
<keyword evidence="1" id="KW-0808">Transferase</keyword>
<name>A0A645JJP0_9ZZZZ</name>
<accession>A0A645JJP0</accession>
<organism evidence="1">
    <name type="scientific">bioreactor metagenome</name>
    <dbReference type="NCBI Taxonomy" id="1076179"/>
    <lineage>
        <taxon>unclassified sequences</taxon>
        <taxon>metagenomes</taxon>
        <taxon>ecological metagenomes</taxon>
    </lineage>
</organism>
<proteinExistence type="predicted"/>
<comment type="caution">
    <text evidence="1">The sequence shown here is derived from an EMBL/GenBank/DDBJ whole genome shotgun (WGS) entry which is preliminary data.</text>
</comment>
<protein>
    <submittedName>
        <fullName evidence="1">N-acetylhexosamine 1-kinase</fullName>
        <ecNumber evidence="1">2.7.1.162</ecNumber>
    </submittedName>
</protein>
<gene>
    <name evidence="1" type="primary">nahK_22</name>
    <name evidence="1" type="ORF">SDC9_211411</name>
</gene>
<dbReference type="GO" id="GO:0016301">
    <property type="term" value="F:kinase activity"/>
    <property type="evidence" value="ECO:0007669"/>
    <property type="project" value="UniProtKB-KW"/>
</dbReference>
<dbReference type="EC" id="2.7.1.162" evidence="1"/>
<evidence type="ECO:0000313" key="1">
    <source>
        <dbReference type="EMBL" id="MPN63646.1"/>
    </source>
</evidence>
<sequence length="90" mass="10778">MDLLKAYTKGYIEAAGDTLTPAEKEYMPWGAKLMTFECGMRFLTDYLEGDTYFKIHREHQNLDRCRTQFKLVEEMERYWDDMNAYVRSIS</sequence>
<dbReference type="AlphaFoldDB" id="A0A645JJP0"/>